<evidence type="ECO:0000313" key="8">
    <source>
        <dbReference type="Proteomes" id="UP001225596"/>
    </source>
</evidence>
<dbReference type="Gene3D" id="3.20.20.150">
    <property type="entry name" value="Divalent-metal-dependent TIM barrel enzymes"/>
    <property type="match status" value="1"/>
</dbReference>
<evidence type="ECO:0000313" key="7">
    <source>
        <dbReference type="EMBL" id="MDQ9170707.1"/>
    </source>
</evidence>
<evidence type="ECO:0000256" key="6">
    <source>
        <dbReference type="ARBA" id="ARBA00023204"/>
    </source>
</evidence>
<keyword evidence="8" id="KW-1185">Reference proteome</keyword>
<dbReference type="PANTHER" id="PTHR31290">
    <property type="entry name" value="UV-DAMAGE ENDONUCLEASE"/>
    <property type="match status" value="1"/>
</dbReference>
<dbReference type="RefSeq" id="WP_338436645.1">
    <property type="nucleotide sequence ID" value="NZ_JAUYVH010000005.1"/>
</dbReference>
<dbReference type="InterPro" id="IPR004601">
    <property type="entry name" value="UvdE"/>
</dbReference>
<dbReference type="Proteomes" id="UP001225596">
    <property type="component" value="Unassembled WGS sequence"/>
</dbReference>
<keyword evidence="4" id="KW-0228">DNA excision</keyword>
<proteinExistence type="predicted"/>
<dbReference type="InterPro" id="IPR036237">
    <property type="entry name" value="Xyl_isomerase-like_sf"/>
</dbReference>
<evidence type="ECO:0000256" key="5">
    <source>
        <dbReference type="ARBA" id="ARBA00022801"/>
    </source>
</evidence>
<dbReference type="PANTHER" id="PTHR31290:SF5">
    <property type="entry name" value="UV-DAMAGE ENDONUCLEASE"/>
    <property type="match status" value="1"/>
</dbReference>
<dbReference type="NCBIfam" id="TIGR00629">
    <property type="entry name" value="uvde"/>
    <property type="match status" value="1"/>
</dbReference>
<dbReference type="EMBL" id="JAUYVH010000005">
    <property type="protein sequence ID" value="MDQ9170707.1"/>
    <property type="molecule type" value="Genomic_DNA"/>
</dbReference>
<dbReference type="GO" id="GO:0004519">
    <property type="term" value="F:endonuclease activity"/>
    <property type="evidence" value="ECO:0007669"/>
    <property type="project" value="UniProtKB-KW"/>
</dbReference>
<evidence type="ECO:0000256" key="3">
    <source>
        <dbReference type="ARBA" id="ARBA00022763"/>
    </source>
</evidence>
<keyword evidence="2 7" id="KW-0255">Endonuclease</keyword>
<organism evidence="7 8">
    <name type="scientific">Keguizhuia sedimenti</name>
    <dbReference type="NCBI Taxonomy" id="3064264"/>
    <lineage>
        <taxon>Bacteria</taxon>
        <taxon>Pseudomonadati</taxon>
        <taxon>Pseudomonadota</taxon>
        <taxon>Betaproteobacteria</taxon>
        <taxon>Burkholderiales</taxon>
        <taxon>Oxalobacteraceae</taxon>
        <taxon>Keguizhuia</taxon>
    </lineage>
</organism>
<protein>
    <submittedName>
        <fullName evidence="7">UV DNA damage repair endonuclease UvsE</fullName>
    </submittedName>
</protein>
<accession>A0ABU1BP20</accession>
<dbReference type="Pfam" id="PF03851">
    <property type="entry name" value="UvdE"/>
    <property type="match status" value="1"/>
</dbReference>
<name>A0ABU1BP20_9BURK</name>
<keyword evidence="1" id="KW-0540">Nuclease</keyword>
<keyword evidence="6" id="KW-0234">DNA repair</keyword>
<reference evidence="7 8" key="1">
    <citation type="submission" date="2023-08" db="EMBL/GenBank/DDBJ databases">
        <title>Oxalobacteraceae gen .nov., isolated from river sludge outside the plant.</title>
        <authorList>
            <person name="Zhao S.Y."/>
        </authorList>
    </citation>
    <scope>NUCLEOTIDE SEQUENCE [LARGE SCALE GENOMIC DNA]</scope>
    <source>
        <strain evidence="7 8">R-40</strain>
    </source>
</reference>
<gene>
    <name evidence="7" type="primary">uvsE</name>
    <name evidence="7" type="ORF">Q8A64_09835</name>
</gene>
<evidence type="ECO:0000256" key="1">
    <source>
        <dbReference type="ARBA" id="ARBA00022722"/>
    </source>
</evidence>
<keyword evidence="5" id="KW-0378">Hydrolase</keyword>
<evidence type="ECO:0000256" key="4">
    <source>
        <dbReference type="ARBA" id="ARBA00022769"/>
    </source>
</evidence>
<evidence type="ECO:0000256" key="2">
    <source>
        <dbReference type="ARBA" id="ARBA00022759"/>
    </source>
</evidence>
<dbReference type="SUPFAM" id="SSF51658">
    <property type="entry name" value="Xylose isomerase-like"/>
    <property type="match status" value="1"/>
</dbReference>
<keyword evidence="3" id="KW-0227">DNA damage</keyword>
<sequence length="297" mass="33389">MHEVTNMIPQLGLVCITQSNEVRYRTITRKRLLQQTQTEQQALLAELYTSNLNQLHAALRYCKREAISLYRIPSSIFPFSDDDMGRDLLASMAEKMAAIGEWATANAIRLVMHPDQFVVLSSDSDNVVQNSITILQMHADIMDLLKQPRSPWALVEIHGGKAGRSEKLIDVIGSLPDGIRTRLALENDEYAYSAEQIVEVCKAAGVPMVFDAHHHVIKEGLTSFEHPSVAEMLGKARETWADPSHQLTHISNGRTGFNDRAHADFIEVMPSSYRQAPWIEIEAKFKELAIQKVRAAM</sequence>
<comment type="caution">
    <text evidence="7">The sequence shown here is derived from an EMBL/GenBank/DDBJ whole genome shotgun (WGS) entry which is preliminary data.</text>
</comment>